<gene>
    <name evidence="6" type="ORF">MHL29_11550</name>
</gene>
<evidence type="ECO:0000313" key="6">
    <source>
        <dbReference type="EMBL" id="MCG7322513.1"/>
    </source>
</evidence>
<dbReference type="RefSeq" id="WP_239264798.1">
    <property type="nucleotide sequence ID" value="NZ_JAKRCV010000037.1"/>
</dbReference>
<evidence type="ECO:0000256" key="1">
    <source>
        <dbReference type="ARBA" id="ARBA00008361"/>
    </source>
</evidence>
<dbReference type="Proteomes" id="UP001521931">
    <property type="component" value="Unassembled WGS sequence"/>
</dbReference>
<comment type="caution">
    <text evidence="6">The sequence shown here is derived from an EMBL/GenBank/DDBJ whole genome shotgun (WGS) entry which is preliminary data.</text>
</comment>
<name>A0ABS9Q5Y2_9MICO</name>
<dbReference type="Gene3D" id="3.40.50.150">
    <property type="entry name" value="Vaccinia Virus protein VP39"/>
    <property type="match status" value="1"/>
</dbReference>
<keyword evidence="7" id="KW-1185">Reference proteome</keyword>
<dbReference type="Pfam" id="PF08241">
    <property type="entry name" value="Methyltransf_11"/>
    <property type="match status" value="1"/>
</dbReference>
<organism evidence="6 7">
    <name type="scientific">Arsenicicoccus bolidensis</name>
    <dbReference type="NCBI Taxonomy" id="229480"/>
    <lineage>
        <taxon>Bacteria</taxon>
        <taxon>Bacillati</taxon>
        <taxon>Actinomycetota</taxon>
        <taxon>Actinomycetes</taxon>
        <taxon>Micrococcales</taxon>
        <taxon>Intrasporangiaceae</taxon>
        <taxon>Arsenicicoccus</taxon>
    </lineage>
</organism>
<reference evidence="6 7" key="1">
    <citation type="submission" date="2022-02" db="EMBL/GenBank/DDBJ databases">
        <title>Uncovering new skin microbiome diversity through culturing and metagenomics.</title>
        <authorList>
            <person name="Conlan S."/>
            <person name="Deming C."/>
            <person name="Nisc Comparative Sequencing Program N."/>
            <person name="Segre J.A."/>
        </authorList>
    </citation>
    <scope>NUCLEOTIDE SEQUENCE [LARGE SCALE GENOMIC DNA]</scope>
    <source>
        <strain evidence="6 7">ACRQZ</strain>
    </source>
</reference>
<dbReference type="GO" id="GO:0032259">
    <property type="term" value="P:methylation"/>
    <property type="evidence" value="ECO:0007669"/>
    <property type="project" value="UniProtKB-KW"/>
</dbReference>
<dbReference type="InterPro" id="IPR051052">
    <property type="entry name" value="Diverse_substrate_MTase"/>
</dbReference>
<dbReference type="PANTHER" id="PTHR44942:SF4">
    <property type="entry name" value="METHYLTRANSFERASE TYPE 11 DOMAIN-CONTAINING PROTEIN"/>
    <property type="match status" value="1"/>
</dbReference>
<evidence type="ECO:0000256" key="2">
    <source>
        <dbReference type="ARBA" id="ARBA00022603"/>
    </source>
</evidence>
<dbReference type="SUPFAM" id="SSF53335">
    <property type="entry name" value="S-adenosyl-L-methionine-dependent methyltransferases"/>
    <property type="match status" value="1"/>
</dbReference>
<evidence type="ECO:0000256" key="3">
    <source>
        <dbReference type="ARBA" id="ARBA00022679"/>
    </source>
</evidence>
<proteinExistence type="inferred from homology"/>
<evidence type="ECO:0000259" key="5">
    <source>
        <dbReference type="Pfam" id="PF08241"/>
    </source>
</evidence>
<feature type="domain" description="Methyltransferase type 11" evidence="5">
    <location>
        <begin position="72"/>
        <end position="161"/>
    </location>
</feature>
<dbReference type="GO" id="GO:0008168">
    <property type="term" value="F:methyltransferase activity"/>
    <property type="evidence" value="ECO:0007669"/>
    <property type="project" value="UniProtKB-KW"/>
</dbReference>
<protein>
    <submittedName>
        <fullName evidence="6">Class I SAM-dependent methyltransferase</fullName>
    </submittedName>
</protein>
<dbReference type="CDD" id="cd02440">
    <property type="entry name" value="AdoMet_MTases"/>
    <property type="match status" value="1"/>
</dbReference>
<accession>A0ABS9Q5Y2</accession>
<keyword evidence="3" id="KW-0808">Transferase</keyword>
<evidence type="ECO:0000256" key="4">
    <source>
        <dbReference type="SAM" id="MobiDB-lite"/>
    </source>
</evidence>
<dbReference type="InterPro" id="IPR013216">
    <property type="entry name" value="Methyltransf_11"/>
</dbReference>
<dbReference type="PANTHER" id="PTHR44942">
    <property type="entry name" value="METHYLTRANSF_11 DOMAIN-CONTAINING PROTEIN"/>
    <property type="match status" value="1"/>
</dbReference>
<keyword evidence="2 6" id="KW-0489">Methyltransferase</keyword>
<evidence type="ECO:0000313" key="7">
    <source>
        <dbReference type="Proteomes" id="UP001521931"/>
    </source>
</evidence>
<comment type="similarity">
    <text evidence="1">Belongs to the methyltransferase superfamily.</text>
</comment>
<dbReference type="InterPro" id="IPR029063">
    <property type="entry name" value="SAM-dependent_MTases_sf"/>
</dbReference>
<dbReference type="EMBL" id="JAKRCV010000037">
    <property type="protein sequence ID" value="MCG7322513.1"/>
    <property type="molecule type" value="Genomic_DNA"/>
</dbReference>
<sequence length="277" mass="29521">MNDGRAAADEPGAEPAVDGADGNDGSAAEARAHRERLGATFAEGGARYASLRPAYPREAVAWGVGTTPCDVVDVSAGTGKLTEVMLGLGHHVVAVDPSEDMLGPLRVAYGQVEARVGTGEATGLPDACADVVTYAAAWHWVDPEAASREAARLLRPGGRLMLVWNVMDLRVPWVAGLNQTMHSMEGGYEPRSESAALVSRAAFGEGEHHDHPWGFETTARGLAGQVTTRSDYLALDADRRAELARRVAEYVEAHCGGLDERPVTVPHVCDVYRFPRL</sequence>
<feature type="region of interest" description="Disordered" evidence="4">
    <location>
        <begin position="1"/>
        <end position="30"/>
    </location>
</feature>